<accession>A0A2P2QBV8</accession>
<name>A0A2P2QBV8_RHIMU</name>
<dbReference type="AlphaFoldDB" id="A0A2P2QBV8"/>
<reference evidence="1" key="1">
    <citation type="submission" date="2018-02" db="EMBL/GenBank/DDBJ databases">
        <title>Rhizophora mucronata_Transcriptome.</title>
        <authorList>
            <person name="Meera S.P."/>
            <person name="Sreeshan A."/>
            <person name="Augustine A."/>
        </authorList>
    </citation>
    <scope>NUCLEOTIDE SEQUENCE</scope>
    <source>
        <tissue evidence="1">Leaf</tissue>
    </source>
</reference>
<proteinExistence type="predicted"/>
<protein>
    <submittedName>
        <fullName evidence="1">Uncharacterized protein</fullName>
    </submittedName>
</protein>
<organism evidence="1">
    <name type="scientific">Rhizophora mucronata</name>
    <name type="common">Asiatic mangrove</name>
    <dbReference type="NCBI Taxonomy" id="61149"/>
    <lineage>
        <taxon>Eukaryota</taxon>
        <taxon>Viridiplantae</taxon>
        <taxon>Streptophyta</taxon>
        <taxon>Embryophyta</taxon>
        <taxon>Tracheophyta</taxon>
        <taxon>Spermatophyta</taxon>
        <taxon>Magnoliopsida</taxon>
        <taxon>eudicotyledons</taxon>
        <taxon>Gunneridae</taxon>
        <taxon>Pentapetalae</taxon>
        <taxon>rosids</taxon>
        <taxon>fabids</taxon>
        <taxon>Malpighiales</taxon>
        <taxon>Rhizophoraceae</taxon>
        <taxon>Rhizophora</taxon>
    </lineage>
</organism>
<sequence length="19" mass="1998">MESSATQSIGCPTLILIPH</sequence>
<evidence type="ECO:0000313" key="1">
    <source>
        <dbReference type="EMBL" id="MBX64409.1"/>
    </source>
</evidence>
<dbReference type="EMBL" id="GGEC01083925">
    <property type="protein sequence ID" value="MBX64409.1"/>
    <property type="molecule type" value="Transcribed_RNA"/>
</dbReference>